<evidence type="ECO:0000313" key="1">
    <source>
        <dbReference type="EMBL" id="KAB7725303.1"/>
    </source>
</evidence>
<comment type="caution">
    <text evidence="1">The sequence shown here is derived from an EMBL/GenBank/DDBJ whole genome shotgun (WGS) entry which is preliminary data.</text>
</comment>
<dbReference type="EMBL" id="WELI01000025">
    <property type="protein sequence ID" value="KAB7725303.1"/>
    <property type="molecule type" value="Genomic_DNA"/>
</dbReference>
<gene>
    <name evidence="1" type="ORF">F5984_26270</name>
</gene>
<sequence length="304" mass="35658">MQPNDPITNDKILITGEFTAEKTNDVFKSVVFIYDDIVWEGAIPKYLERQGIVMSDEEISERIPTFYENLNPINRSKWIAESDSQWADKESQTYKVLNALYSGEWECRVHGPVPEVNPQPAARLKALKTMGYVIGSQRRECKHCGGRAMHDILIMLPAFEARFEHGNELRKPMSDRFKERTKSILKFKEVCFGVRRSSKELIIDHKFPSQRWGQPESDNPDDMPESQIRHKFQLLSNQTNMWKSRYCDRCVKENIRGDFMDITWFYEGNAYWQGADKHDENGCVGCPWYDLERWKDELNRVLNS</sequence>
<evidence type="ECO:0000313" key="2">
    <source>
        <dbReference type="Proteomes" id="UP000488299"/>
    </source>
</evidence>
<reference evidence="1 2" key="1">
    <citation type="submission" date="2019-10" db="EMBL/GenBank/DDBJ databases">
        <title>Rudanella paleaurantiibacter sp. nov., isolated from sludge.</title>
        <authorList>
            <person name="Xu S.Q."/>
        </authorList>
    </citation>
    <scope>NUCLEOTIDE SEQUENCE [LARGE SCALE GENOMIC DNA]</scope>
    <source>
        <strain evidence="1 2">HX-22-17</strain>
    </source>
</reference>
<organism evidence="1 2">
    <name type="scientific">Rudanella paleaurantiibacter</name>
    <dbReference type="NCBI Taxonomy" id="2614655"/>
    <lineage>
        <taxon>Bacteria</taxon>
        <taxon>Pseudomonadati</taxon>
        <taxon>Bacteroidota</taxon>
        <taxon>Cytophagia</taxon>
        <taxon>Cytophagales</taxon>
        <taxon>Cytophagaceae</taxon>
        <taxon>Rudanella</taxon>
    </lineage>
</organism>
<accession>A0A7J5TRZ2</accession>
<name>A0A7J5TRZ2_9BACT</name>
<dbReference type="AlphaFoldDB" id="A0A7J5TRZ2"/>
<dbReference type="Proteomes" id="UP000488299">
    <property type="component" value="Unassembled WGS sequence"/>
</dbReference>
<proteinExistence type="predicted"/>
<dbReference type="RefSeq" id="WP_019991501.1">
    <property type="nucleotide sequence ID" value="NZ_WELI01000025.1"/>
</dbReference>
<keyword evidence="2" id="KW-1185">Reference proteome</keyword>
<protein>
    <recommendedName>
        <fullName evidence="3">Restriction endonuclease</fullName>
    </recommendedName>
</protein>
<evidence type="ECO:0008006" key="3">
    <source>
        <dbReference type="Google" id="ProtNLM"/>
    </source>
</evidence>